<accession>A0A8N1S2H4</accession>
<dbReference type="AlphaFoldDB" id="A0A8N1S2H4"/>
<keyword evidence="2" id="KW-1185">Reference proteome</keyword>
<dbReference type="GeneID" id="112552295"/>
<feature type="region of interest" description="Disordered" evidence="1">
    <location>
        <begin position="79"/>
        <end position="101"/>
    </location>
</feature>
<dbReference type="Proteomes" id="UP000504615">
    <property type="component" value="Unplaced"/>
</dbReference>
<proteinExistence type="predicted"/>
<name>A0A8N1S2H4_9HYME</name>
<sequence length="101" mass="11927">MTRGLRDHWQSPSGQQRRWQPLTISISHRLTPRTNRARASRECNDTRLDMWPTILTKERSLVCKVLKFSILPLAIHWHSEPSLSPDGRRKARRWEKTSSNL</sequence>
<gene>
    <name evidence="3" type="primary">LOC112552295</name>
</gene>
<reference evidence="3" key="1">
    <citation type="submission" date="2025-08" db="UniProtKB">
        <authorList>
            <consortium name="RefSeq"/>
        </authorList>
    </citation>
    <scope>IDENTIFICATION</scope>
</reference>
<evidence type="ECO:0000313" key="2">
    <source>
        <dbReference type="Proteomes" id="UP000504615"/>
    </source>
</evidence>
<dbReference type="RefSeq" id="XP_025073059.1">
    <property type="nucleotide sequence ID" value="XM_025217274.1"/>
</dbReference>
<protein>
    <submittedName>
        <fullName evidence="3">Uncharacterized protein LOC112552295</fullName>
    </submittedName>
</protein>
<evidence type="ECO:0000313" key="3">
    <source>
        <dbReference type="RefSeq" id="XP_025073059.1"/>
    </source>
</evidence>
<organism evidence="2 3">
    <name type="scientific">Pogonomyrmex barbatus</name>
    <name type="common">red harvester ant</name>
    <dbReference type="NCBI Taxonomy" id="144034"/>
    <lineage>
        <taxon>Eukaryota</taxon>
        <taxon>Metazoa</taxon>
        <taxon>Ecdysozoa</taxon>
        <taxon>Arthropoda</taxon>
        <taxon>Hexapoda</taxon>
        <taxon>Insecta</taxon>
        <taxon>Pterygota</taxon>
        <taxon>Neoptera</taxon>
        <taxon>Endopterygota</taxon>
        <taxon>Hymenoptera</taxon>
        <taxon>Apocrita</taxon>
        <taxon>Aculeata</taxon>
        <taxon>Formicoidea</taxon>
        <taxon>Formicidae</taxon>
        <taxon>Myrmicinae</taxon>
        <taxon>Pogonomyrmex</taxon>
    </lineage>
</organism>
<evidence type="ECO:0000256" key="1">
    <source>
        <dbReference type="SAM" id="MobiDB-lite"/>
    </source>
</evidence>